<evidence type="ECO:0000256" key="1">
    <source>
        <dbReference type="PROSITE-ProRule" id="PRU01006"/>
    </source>
</evidence>
<dbReference type="PANTHER" id="PTHR10292">
    <property type="entry name" value="CLATHRIN HEAVY CHAIN RELATED"/>
    <property type="match status" value="1"/>
</dbReference>
<protein>
    <submittedName>
        <fullName evidence="3">Uncharacterized protein</fullName>
    </submittedName>
</protein>
<dbReference type="GO" id="GO:0009507">
    <property type="term" value="C:chloroplast"/>
    <property type="evidence" value="ECO:0007669"/>
    <property type="project" value="TreeGrafter"/>
</dbReference>
<dbReference type="GO" id="GO:0006886">
    <property type="term" value="P:intracellular protein transport"/>
    <property type="evidence" value="ECO:0007669"/>
    <property type="project" value="UniProtKB-UniRule"/>
</dbReference>
<keyword evidence="2" id="KW-0812">Transmembrane</keyword>
<feature type="repeat" description="CHCR" evidence="1">
    <location>
        <begin position="138"/>
        <end position="285"/>
    </location>
</feature>
<dbReference type="GO" id="GO:0005886">
    <property type="term" value="C:plasma membrane"/>
    <property type="evidence" value="ECO:0007669"/>
    <property type="project" value="TreeGrafter"/>
</dbReference>
<dbReference type="PROSITE" id="PS50236">
    <property type="entry name" value="CHCR"/>
    <property type="match status" value="1"/>
</dbReference>
<dbReference type="Gene3D" id="1.25.40.10">
    <property type="entry name" value="Tetratricopeptide repeat domain"/>
    <property type="match status" value="3"/>
</dbReference>
<dbReference type="PANTHER" id="PTHR10292:SF34">
    <property type="entry name" value="CLATHRIN HEAVY CHAIN 1-RELATED"/>
    <property type="match status" value="1"/>
</dbReference>
<comment type="caution">
    <text evidence="3">The sequence shown here is derived from an EMBL/GenBank/DDBJ whole genome shotgun (WGS) entry which is preliminary data.</text>
</comment>
<dbReference type="AlphaFoldDB" id="A0A834L9I2"/>
<dbReference type="SUPFAM" id="SSF48371">
    <property type="entry name" value="ARM repeat"/>
    <property type="match status" value="1"/>
</dbReference>
<dbReference type="GO" id="GO:0071439">
    <property type="term" value="C:clathrin complex"/>
    <property type="evidence" value="ECO:0007669"/>
    <property type="project" value="TreeGrafter"/>
</dbReference>
<sequence>MLEQAEETPKALDLNKYSFKEVIKFFLGMASDQVLGDTFPRVYCTVLLNCRIYFMISHPPVIVIGFSNVCIVQPKAKMYLQFESSKLSTTWGYLSAIGLCVTTFRMISLMSGFFLKPDAMFDEYVYDAVPLFGSFLSISVVSELCTPSALVCLYDYLLVVCLKISMKEKVHNGKKANRETREPRVDSELMYAYAKIDRLVEVEEFILVPNVANLPNVGDRLYDEGLYEAAKIILAFISNWAKLASILVKLKQFQGAVDAARKANSSKTWKEVCFACVDAEEFRLAQICGLDIIIQYDEYDNAATTIMNHSPGAWGHMQFKDVAVKVAYFELYYKAVHFYLEEHLDLINVICLTCLHFANNVTSGNDALNEIYVEEEDCQITYVALFEQIEKHELLKMRRVAAYIYRKAGMNLDADSLVTVAACVEAPLLLSSCIALAPKLNSLRYLGVLRGRTGFDGLGGGTNLFVIGRLISNLEPSKVTF</sequence>
<dbReference type="Pfam" id="PF00637">
    <property type="entry name" value="Clathrin"/>
    <property type="match status" value="1"/>
</dbReference>
<organism evidence="3 4">
    <name type="scientific">Rhododendron simsii</name>
    <name type="common">Sims's rhododendron</name>
    <dbReference type="NCBI Taxonomy" id="118357"/>
    <lineage>
        <taxon>Eukaryota</taxon>
        <taxon>Viridiplantae</taxon>
        <taxon>Streptophyta</taxon>
        <taxon>Embryophyta</taxon>
        <taxon>Tracheophyta</taxon>
        <taxon>Spermatophyta</taxon>
        <taxon>Magnoliopsida</taxon>
        <taxon>eudicotyledons</taxon>
        <taxon>Gunneridae</taxon>
        <taxon>Pentapetalae</taxon>
        <taxon>asterids</taxon>
        <taxon>Ericales</taxon>
        <taxon>Ericaceae</taxon>
        <taxon>Ericoideae</taxon>
        <taxon>Rhodoreae</taxon>
        <taxon>Rhododendron</taxon>
    </lineage>
</organism>
<keyword evidence="2" id="KW-1133">Transmembrane helix</keyword>
<keyword evidence="2" id="KW-0472">Membrane</keyword>
<dbReference type="Proteomes" id="UP000626092">
    <property type="component" value="Unassembled WGS sequence"/>
</dbReference>
<dbReference type="GO" id="GO:0009506">
    <property type="term" value="C:plasmodesma"/>
    <property type="evidence" value="ECO:0007669"/>
    <property type="project" value="TreeGrafter"/>
</dbReference>
<dbReference type="InterPro" id="IPR055358">
    <property type="entry name" value="CHCR"/>
</dbReference>
<dbReference type="InterPro" id="IPR000547">
    <property type="entry name" value="Clathrin_H-chain/VPS_repeat"/>
</dbReference>
<dbReference type="GO" id="GO:0005794">
    <property type="term" value="C:Golgi apparatus"/>
    <property type="evidence" value="ECO:0007669"/>
    <property type="project" value="TreeGrafter"/>
</dbReference>
<gene>
    <name evidence="3" type="ORF">RHSIM_Rhsim12G0068700</name>
</gene>
<evidence type="ECO:0000313" key="3">
    <source>
        <dbReference type="EMBL" id="KAF7124459.1"/>
    </source>
</evidence>
<dbReference type="SMART" id="SM00299">
    <property type="entry name" value="CLH"/>
    <property type="match status" value="1"/>
</dbReference>
<dbReference type="EMBL" id="WJXA01000012">
    <property type="protein sequence ID" value="KAF7124459.1"/>
    <property type="molecule type" value="Genomic_DNA"/>
</dbReference>
<feature type="transmembrane region" description="Helical" evidence="2">
    <location>
        <begin position="93"/>
        <end position="115"/>
    </location>
</feature>
<dbReference type="OrthoDB" id="1749598at2759"/>
<dbReference type="GO" id="GO:0032051">
    <property type="term" value="F:clathrin light chain binding"/>
    <property type="evidence" value="ECO:0007669"/>
    <property type="project" value="TreeGrafter"/>
</dbReference>
<dbReference type="InterPro" id="IPR011990">
    <property type="entry name" value="TPR-like_helical_dom_sf"/>
</dbReference>
<name>A0A834L9I2_RHOSS</name>
<dbReference type="InterPro" id="IPR016024">
    <property type="entry name" value="ARM-type_fold"/>
</dbReference>
<reference evidence="3" key="1">
    <citation type="submission" date="2019-11" db="EMBL/GenBank/DDBJ databases">
        <authorList>
            <person name="Liu Y."/>
            <person name="Hou J."/>
            <person name="Li T.-Q."/>
            <person name="Guan C.-H."/>
            <person name="Wu X."/>
            <person name="Wu H.-Z."/>
            <person name="Ling F."/>
            <person name="Zhang R."/>
            <person name="Shi X.-G."/>
            <person name="Ren J.-P."/>
            <person name="Chen E.-F."/>
            <person name="Sun J.-M."/>
        </authorList>
    </citation>
    <scope>NUCLEOTIDE SEQUENCE</scope>
    <source>
        <strain evidence="3">Adult_tree_wgs_1</strain>
        <tissue evidence="3">Leaves</tissue>
    </source>
</reference>
<evidence type="ECO:0000313" key="4">
    <source>
        <dbReference type="Proteomes" id="UP000626092"/>
    </source>
</evidence>
<feature type="transmembrane region" description="Helical" evidence="2">
    <location>
        <begin position="52"/>
        <end position="72"/>
    </location>
</feature>
<evidence type="ECO:0000256" key="2">
    <source>
        <dbReference type="SAM" id="Phobius"/>
    </source>
</evidence>
<keyword evidence="4" id="KW-1185">Reference proteome</keyword>
<proteinExistence type="predicted"/>
<accession>A0A834L9I2</accession>
<dbReference type="GO" id="GO:0006898">
    <property type="term" value="P:receptor-mediated endocytosis"/>
    <property type="evidence" value="ECO:0007669"/>
    <property type="project" value="TreeGrafter"/>
</dbReference>